<gene>
    <name evidence="1" type="ORF">CENDO_01185</name>
</gene>
<name>A0A4P7QE10_9CORY</name>
<evidence type="ECO:0000313" key="2">
    <source>
        <dbReference type="Proteomes" id="UP000296352"/>
    </source>
</evidence>
<dbReference type="EMBL" id="CP039247">
    <property type="protein sequence ID" value="QCB27540.1"/>
    <property type="molecule type" value="Genomic_DNA"/>
</dbReference>
<evidence type="ECO:0000313" key="1">
    <source>
        <dbReference type="EMBL" id="QCB27540.1"/>
    </source>
</evidence>
<sequence>MTANTQSLQDKLAARGIEWAQIALPAALRAEDMWEFPDGWDRVPKEVLGLAEGQPGPEIFASTTPYEGFSANACAQAFLLRGGVELPTLLDGVHDQLPPDSTTQNFESRQIKATPAGVTTRMVSVYSASPHGEPLTCTAESLYDLAPLGDGERYLLVQRTVTARVDDPAPLPTFKDVLQGA</sequence>
<dbReference type="Proteomes" id="UP000296352">
    <property type="component" value="Chromosome"/>
</dbReference>
<dbReference type="RefSeq" id="WP_136140395.1">
    <property type="nucleotide sequence ID" value="NZ_CP039247.1"/>
</dbReference>
<reference evidence="1 2" key="1">
    <citation type="submission" date="2019-04" db="EMBL/GenBank/DDBJ databases">
        <title>Corynebacterium endometrii sp. nov., isolated from the uterus of a cow with endometritis.</title>
        <authorList>
            <person name="Ballas P."/>
            <person name="Ruckert C."/>
            <person name="Wagener K."/>
            <person name="Drillich M."/>
            <person name="Kaempfer P."/>
            <person name="Busse H.-J."/>
            <person name="Ehling-Schulz M."/>
        </authorList>
    </citation>
    <scope>NUCLEOTIDE SEQUENCE [LARGE SCALE GENOMIC DNA]</scope>
    <source>
        <strain evidence="1 2">LMM-1653</strain>
    </source>
</reference>
<accession>A0A4P7QE10</accession>
<organism evidence="1 2">
    <name type="scientific">Corynebacterium endometrii</name>
    <dbReference type="NCBI Taxonomy" id="2488819"/>
    <lineage>
        <taxon>Bacteria</taxon>
        <taxon>Bacillati</taxon>
        <taxon>Actinomycetota</taxon>
        <taxon>Actinomycetes</taxon>
        <taxon>Mycobacteriales</taxon>
        <taxon>Corynebacteriaceae</taxon>
        <taxon>Corynebacterium</taxon>
    </lineage>
</organism>
<proteinExistence type="predicted"/>
<keyword evidence="2" id="KW-1185">Reference proteome</keyword>
<dbReference type="KEGG" id="cee:CENDO_01185"/>
<protein>
    <submittedName>
        <fullName evidence="1">Uncharacterized protein</fullName>
    </submittedName>
</protein>
<dbReference type="AlphaFoldDB" id="A0A4P7QE10"/>